<comment type="catalytic activity">
    <reaction evidence="1 10 11">
        <text>D-ribulose 5-phosphate = D-xylulose 5-phosphate</text>
        <dbReference type="Rhea" id="RHEA:13677"/>
        <dbReference type="ChEBI" id="CHEBI:57737"/>
        <dbReference type="ChEBI" id="CHEBI:58121"/>
        <dbReference type="EC" id="5.1.3.1"/>
    </reaction>
</comment>
<evidence type="ECO:0000256" key="2">
    <source>
        <dbReference type="ARBA" id="ARBA00001936"/>
    </source>
</evidence>
<dbReference type="PIRSF" id="PIRSF001461">
    <property type="entry name" value="RPE"/>
    <property type="match status" value="1"/>
</dbReference>
<reference evidence="15" key="1">
    <citation type="submission" date="2020-08" db="EMBL/GenBank/DDBJ databases">
        <title>Genomic insights into the carbon and energy metabolism of the first obligate autotrophic acetogenic bacterium Aceticella autotrophica gen. nov., sp. nov.</title>
        <authorList>
            <person name="Toshchakov S.V."/>
            <person name="Elcheninov A.G."/>
            <person name="Kublanov I.V."/>
            <person name="Frolov E.N."/>
            <person name="Lebedinsky A.V."/>
        </authorList>
    </citation>
    <scope>NUCLEOTIDE SEQUENCE</scope>
    <source>
        <strain evidence="15">3443-3Ac</strain>
    </source>
</reference>
<keyword evidence="13" id="KW-0464">Manganese</keyword>
<keyword evidence="9 10" id="KW-0413">Isomerase</keyword>
<comment type="function">
    <text evidence="10">Catalyzes the reversible epimerization of D-ribulose 5-phosphate to D-xylulose 5-phosphate.</text>
</comment>
<dbReference type="PROSITE" id="PS01085">
    <property type="entry name" value="RIBUL_P_3_EPIMER_1"/>
    <property type="match status" value="1"/>
</dbReference>
<dbReference type="GO" id="GO:0019323">
    <property type="term" value="P:pentose catabolic process"/>
    <property type="evidence" value="ECO:0007669"/>
    <property type="project" value="UniProtKB-UniRule"/>
</dbReference>
<dbReference type="SUPFAM" id="SSF51366">
    <property type="entry name" value="Ribulose-phoshate binding barrel"/>
    <property type="match status" value="1"/>
</dbReference>
<dbReference type="EMBL" id="CP060096">
    <property type="protein sequence ID" value="QSZ26668.1"/>
    <property type="molecule type" value="Genomic_DNA"/>
</dbReference>
<feature type="binding site" evidence="10">
    <location>
        <begin position="173"/>
        <end position="175"/>
    </location>
    <ligand>
        <name>substrate</name>
    </ligand>
</feature>
<feature type="binding site" evidence="10 14">
    <location>
        <position position="64"/>
    </location>
    <ligand>
        <name>substrate</name>
    </ligand>
</feature>
<keyword evidence="13" id="KW-0862">Zinc</keyword>
<feature type="binding site" evidence="10 14">
    <location>
        <begin position="195"/>
        <end position="196"/>
    </location>
    <ligand>
        <name>substrate</name>
    </ligand>
</feature>
<dbReference type="GO" id="GO:0046872">
    <property type="term" value="F:metal ion binding"/>
    <property type="evidence" value="ECO:0007669"/>
    <property type="project" value="UniProtKB-UniRule"/>
</dbReference>
<evidence type="ECO:0000256" key="12">
    <source>
        <dbReference type="PIRSR" id="PIRSR001461-1"/>
    </source>
</evidence>
<comment type="pathway">
    <text evidence="10">Carbohydrate degradation.</text>
</comment>
<feature type="active site" description="Proton acceptor" evidence="10 12">
    <location>
        <position position="33"/>
    </location>
</feature>
<gene>
    <name evidence="10" type="primary">rpe</name>
    <name evidence="15" type="ORF">ACETAC_07065</name>
</gene>
<comment type="cofactor">
    <cofactor evidence="5">
        <name>Fe(2+)</name>
        <dbReference type="ChEBI" id="CHEBI:29033"/>
    </cofactor>
</comment>
<keyword evidence="16" id="KW-1185">Reference proteome</keyword>
<dbReference type="HAMAP" id="MF_02227">
    <property type="entry name" value="RPE"/>
    <property type="match status" value="1"/>
</dbReference>
<feature type="binding site" evidence="10 13">
    <location>
        <position position="64"/>
    </location>
    <ligand>
        <name>a divalent metal cation</name>
        <dbReference type="ChEBI" id="CHEBI:60240"/>
    </ligand>
</feature>
<dbReference type="GO" id="GO:0005737">
    <property type="term" value="C:cytoplasm"/>
    <property type="evidence" value="ECO:0007669"/>
    <property type="project" value="UniProtKB-ARBA"/>
</dbReference>
<evidence type="ECO:0000313" key="16">
    <source>
        <dbReference type="Proteomes" id="UP000671913"/>
    </source>
</evidence>
<keyword evidence="10 11" id="KW-0119">Carbohydrate metabolism</keyword>
<evidence type="ECO:0000256" key="7">
    <source>
        <dbReference type="ARBA" id="ARBA00013188"/>
    </source>
</evidence>
<dbReference type="InterPro" id="IPR026019">
    <property type="entry name" value="Ribul_P_3_epim"/>
</dbReference>
<feature type="binding site" evidence="10 13">
    <location>
        <position position="173"/>
    </location>
    <ligand>
        <name>a divalent metal cation</name>
        <dbReference type="ChEBI" id="CHEBI:60240"/>
    </ligand>
</feature>
<dbReference type="Pfam" id="PF00834">
    <property type="entry name" value="Ribul_P_3_epim"/>
    <property type="match status" value="1"/>
</dbReference>
<comment type="cofactor">
    <cofactor evidence="3">
        <name>Co(2+)</name>
        <dbReference type="ChEBI" id="CHEBI:48828"/>
    </cofactor>
</comment>
<evidence type="ECO:0000256" key="3">
    <source>
        <dbReference type="ARBA" id="ARBA00001941"/>
    </source>
</evidence>
<evidence type="ECO:0000256" key="13">
    <source>
        <dbReference type="PIRSR" id="PIRSR001461-2"/>
    </source>
</evidence>
<sequence>MKIAPSILSADFGCLIEDIKKIERAGADLLHIDVMDGHFVPNITIGPGVIRSLKNRVSIPFDVHLMIDEPEKYINEFVKAGADIITVHQEACIHLNRVIQIIKDCGIKAGVALNPSTPVEMLEYVLSDIDMVLLMTVNPGFGGQKFIDSMIDKISDLNSTKKNKPFKFEIEVDGGISKSNIKIVTDAGADIIVAGSSIFGTEDPKKAIYELREANKK</sequence>
<feature type="binding site" evidence="10 14">
    <location>
        <begin position="140"/>
        <end position="143"/>
    </location>
    <ligand>
        <name>substrate</name>
    </ligand>
</feature>
<organism evidence="15 16">
    <name type="scientific">Aceticella autotrophica</name>
    <dbReference type="NCBI Taxonomy" id="2755338"/>
    <lineage>
        <taxon>Bacteria</taxon>
        <taxon>Bacillati</taxon>
        <taxon>Bacillota</taxon>
        <taxon>Clostridia</taxon>
        <taxon>Thermoanaerobacterales</taxon>
        <taxon>Thermoanaerobacteraceae</taxon>
        <taxon>Aceticella</taxon>
    </lineage>
</organism>
<dbReference type="RefSeq" id="WP_284679347.1">
    <property type="nucleotide sequence ID" value="NZ_CP060096.1"/>
</dbReference>
<feature type="binding site" evidence="14">
    <location>
        <position position="175"/>
    </location>
    <ligand>
        <name>substrate</name>
    </ligand>
</feature>
<dbReference type="PANTHER" id="PTHR11749">
    <property type="entry name" value="RIBULOSE-5-PHOSPHATE-3-EPIMERASE"/>
    <property type="match status" value="1"/>
</dbReference>
<evidence type="ECO:0000256" key="1">
    <source>
        <dbReference type="ARBA" id="ARBA00001782"/>
    </source>
</evidence>
<dbReference type="Gene3D" id="3.20.20.70">
    <property type="entry name" value="Aldolase class I"/>
    <property type="match status" value="1"/>
</dbReference>
<dbReference type="GO" id="GO:0004750">
    <property type="term" value="F:D-ribulose-phosphate 3-epimerase activity"/>
    <property type="evidence" value="ECO:0007669"/>
    <property type="project" value="UniProtKB-UniRule"/>
</dbReference>
<dbReference type="KEGG" id="aaut:ACETAC_07065"/>
<evidence type="ECO:0000256" key="8">
    <source>
        <dbReference type="ARBA" id="ARBA00022723"/>
    </source>
</evidence>
<evidence type="ECO:0000256" key="14">
    <source>
        <dbReference type="PIRSR" id="PIRSR001461-3"/>
    </source>
</evidence>
<evidence type="ECO:0000256" key="11">
    <source>
        <dbReference type="PIRNR" id="PIRNR001461"/>
    </source>
</evidence>
<feature type="active site" description="Proton donor" evidence="10 12">
    <location>
        <position position="173"/>
    </location>
</feature>
<name>A0A975AUH3_9THEO</name>
<dbReference type="GO" id="GO:0006098">
    <property type="term" value="P:pentose-phosphate shunt"/>
    <property type="evidence" value="ECO:0007669"/>
    <property type="project" value="UniProtKB-UniRule"/>
</dbReference>
<dbReference type="InterPro" id="IPR013785">
    <property type="entry name" value="Aldolase_TIM"/>
</dbReference>
<evidence type="ECO:0000256" key="10">
    <source>
        <dbReference type="HAMAP-Rule" id="MF_02227"/>
    </source>
</evidence>
<keyword evidence="13" id="KW-0170">Cobalt</keyword>
<accession>A0A975AUH3</accession>
<dbReference type="EC" id="5.1.3.1" evidence="7 10"/>
<dbReference type="AlphaFoldDB" id="A0A975AUH3"/>
<dbReference type="PROSITE" id="PS01086">
    <property type="entry name" value="RIBUL_P_3_EPIMER_2"/>
    <property type="match status" value="1"/>
</dbReference>
<feature type="binding site" evidence="10 13">
    <location>
        <position position="33"/>
    </location>
    <ligand>
        <name>a divalent metal cation</name>
        <dbReference type="ChEBI" id="CHEBI:60240"/>
    </ligand>
</feature>
<dbReference type="FunFam" id="3.20.20.70:FF:000004">
    <property type="entry name" value="Ribulose-phosphate 3-epimerase"/>
    <property type="match status" value="1"/>
</dbReference>
<dbReference type="Proteomes" id="UP000671913">
    <property type="component" value="Chromosome"/>
</dbReference>
<dbReference type="InterPro" id="IPR000056">
    <property type="entry name" value="Ribul_P_3_epim-like"/>
</dbReference>
<comment type="cofactor">
    <cofactor evidence="2">
        <name>Mn(2+)</name>
        <dbReference type="ChEBI" id="CHEBI:29035"/>
    </cofactor>
</comment>
<dbReference type="NCBIfam" id="NF004076">
    <property type="entry name" value="PRK05581.1-4"/>
    <property type="match status" value="1"/>
</dbReference>
<evidence type="ECO:0000256" key="4">
    <source>
        <dbReference type="ARBA" id="ARBA00001947"/>
    </source>
</evidence>
<evidence type="ECO:0000256" key="9">
    <source>
        <dbReference type="ARBA" id="ARBA00023235"/>
    </source>
</evidence>
<feature type="binding site" evidence="10 14">
    <location>
        <position position="6"/>
    </location>
    <ligand>
        <name>substrate</name>
    </ligand>
</feature>
<dbReference type="InterPro" id="IPR011060">
    <property type="entry name" value="RibuloseP-bd_barrel"/>
</dbReference>
<dbReference type="CDD" id="cd00429">
    <property type="entry name" value="RPE"/>
    <property type="match status" value="1"/>
</dbReference>
<evidence type="ECO:0000313" key="15">
    <source>
        <dbReference type="EMBL" id="QSZ26668.1"/>
    </source>
</evidence>
<comment type="similarity">
    <text evidence="6 10 11">Belongs to the ribulose-phosphate 3-epimerase family.</text>
</comment>
<dbReference type="NCBIfam" id="TIGR01163">
    <property type="entry name" value="rpe"/>
    <property type="match status" value="1"/>
</dbReference>
<proteinExistence type="inferred from homology"/>
<evidence type="ECO:0000256" key="5">
    <source>
        <dbReference type="ARBA" id="ARBA00001954"/>
    </source>
</evidence>
<protein>
    <recommendedName>
        <fullName evidence="7 10">Ribulose-phosphate 3-epimerase</fullName>
        <ecNumber evidence="7 10">5.1.3.1</ecNumber>
    </recommendedName>
</protein>
<comment type="cofactor">
    <cofactor evidence="10 13">
        <name>a divalent metal cation</name>
        <dbReference type="ChEBI" id="CHEBI:60240"/>
    </cofactor>
    <text evidence="10 13">Binds 1 divalent metal cation per subunit.</text>
</comment>
<keyword evidence="8 10" id="KW-0479">Metal-binding</keyword>
<feature type="binding site" evidence="10 13">
    <location>
        <position position="31"/>
    </location>
    <ligand>
        <name>a divalent metal cation</name>
        <dbReference type="ChEBI" id="CHEBI:60240"/>
    </ligand>
</feature>
<evidence type="ECO:0000256" key="6">
    <source>
        <dbReference type="ARBA" id="ARBA00009541"/>
    </source>
</evidence>
<comment type="cofactor">
    <cofactor evidence="4">
        <name>Zn(2+)</name>
        <dbReference type="ChEBI" id="CHEBI:29105"/>
    </cofactor>
</comment>